<feature type="transmembrane region" description="Helical" evidence="1">
    <location>
        <begin position="6"/>
        <end position="28"/>
    </location>
</feature>
<protein>
    <submittedName>
        <fullName evidence="2">Uncharacterized protein</fullName>
    </submittedName>
</protein>
<comment type="caution">
    <text evidence="2">The sequence shown here is derived from an EMBL/GenBank/DDBJ whole genome shotgun (WGS) entry which is preliminary data.</text>
</comment>
<dbReference type="RefSeq" id="WP_123642550.1">
    <property type="nucleotide sequence ID" value="NZ_ML119085.1"/>
</dbReference>
<dbReference type="AlphaFoldDB" id="A0A3N2R159"/>
<keyword evidence="3" id="KW-1185">Reference proteome</keyword>
<keyword evidence="1" id="KW-0812">Transmembrane</keyword>
<feature type="transmembrane region" description="Helical" evidence="1">
    <location>
        <begin position="67"/>
        <end position="84"/>
    </location>
</feature>
<organism evidence="2 3">
    <name type="scientific">Histidinibacterium lentulum</name>
    <dbReference type="NCBI Taxonomy" id="2480588"/>
    <lineage>
        <taxon>Bacteria</taxon>
        <taxon>Pseudomonadati</taxon>
        <taxon>Pseudomonadota</taxon>
        <taxon>Alphaproteobacteria</taxon>
        <taxon>Rhodobacterales</taxon>
        <taxon>Paracoccaceae</taxon>
        <taxon>Histidinibacterium</taxon>
    </lineage>
</organism>
<keyword evidence="1" id="KW-0472">Membrane</keyword>
<evidence type="ECO:0000313" key="2">
    <source>
        <dbReference type="EMBL" id="ROU01219.1"/>
    </source>
</evidence>
<reference evidence="2 3" key="1">
    <citation type="submission" date="2018-10" db="EMBL/GenBank/DDBJ databases">
        <title>Histidinibacterium lentulum gen. nov., sp. nov., a marine bacterium from the culture broth of Picochlorum sp. 122.</title>
        <authorList>
            <person name="Wang G."/>
        </authorList>
    </citation>
    <scope>NUCLEOTIDE SEQUENCE [LARGE SCALE GENOMIC DNA]</scope>
    <source>
        <strain evidence="2 3">B17</strain>
    </source>
</reference>
<keyword evidence="1" id="KW-1133">Transmembrane helix</keyword>
<evidence type="ECO:0000256" key="1">
    <source>
        <dbReference type="SAM" id="Phobius"/>
    </source>
</evidence>
<accession>A0A3N2R159</accession>
<gene>
    <name evidence="2" type="ORF">EAT49_11930</name>
</gene>
<name>A0A3N2R159_9RHOB</name>
<evidence type="ECO:0000313" key="3">
    <source>
        <dbReference type="Proteomes" id="UP000268016"/>
    </source>
</evidence>
<dbReference type="Proteomes" id="UP000268016">
    <property type="component" value="Unassembled WGS sequence"/>
</dbReference>
<dbReference type="OrthoDB" id="7726121at2"/>
<sequence>MTWPVVLFLALQGVFFLAWVWLAFHTLFRLRAMAAARSGRVFPGPAHMLTSVSDWIRDPAEAERRRLLVSTTAVLLGLSAVSAIT</sequence>
<dbReference type="EMBL" id="RDRB01000005">
    <property type="protein sequence ID" value="ROU01219.1"/>
    <property type="molecule type" value="Genomic_DNA"/>
</dbReference>
<proteinExistence type="predicted"/>